<evidence type="ECO:0000256" key="9">
    <source>
        <dbReference type="ARBA" id="ARBA00022989"/>
    </source>
</evidence>
<feature type="non-terminal residue" evidence="13">
    <location>
        <position position="351"/>
    </location>
</feature>
<sequence>MDAGTVKDPVCGMMVDPHAATHRAQYEGKPYYFCSSGCQSKFMTEPAKYVERQAGRKAEAAPEGTIYTCPMHPEIRQVGPGSCPICGMALEPVVATAETGPSHELVDMTRRFWIGLVLTLPVFILEMGGHLTGLTHSIGQQTSNWIQMLFATPVVLWAGWPFFVRGRQSLKNRSLNMFTLIAMGTGVAWIYSMVATLVPDIFPAAFRGHDGSVAVYFEAAAVITVLVLLGQVLELRARESTSGAIRALLDLAPKTARRILPDGSEQEVQLDTVQVGDRLRVRPGEKVPVDGIVVEGRSAVDESMVTGESMPVTKDVGAKAIGGTMNQSGGLVIEAQKVGRDTMLSQIVQLV</sequence>
<dbReference type="GO" id="GO:0055070">
    <property type="term" value="P:copper ion homeostasis"/>
    <property type="evidence" value="ECO:0007669"/>
    <property type="project" value="TreeGrafter"/>
</dbReference>
<keyword evidence="9 11" id="KW-1133">Transmembrane helix</keyword>
<accession>A0A1G5LLK9</accession>
<dbReference type="PANTHER" id="PTHR43520">
    <property type="entry name" value="ATP7, ISOFORM B"/>
    <property type="match status" value="1"/>
</dbReference>
<gene>
    <name evidence="13" type="ORF">SAMN02927923_04495</name>
</gene>
<evidence type="ECO:0000256" key="3">
    <source>
        <dbReference type="ARBA" id="ARBA00022475"/>
    </source>
</evidence>
<feature type="domain" description="TRASH" evidence="12">
    <location>
        <begin position="8"/>
        <end position="46"/>
    </location>
</feature>
<name>A0A1G5LLK9_9HYPH</name>
<dbReference type="EMBL" id="FMVJ01000022">
    <property type="protein sequence ID" value="SCZ13807.1"/>
    <property type="molecule type" value="Genomic_DNA"/>
</dbReference>
<keyword evidence="3" id="KW-1003">Cell membrane</keyword>
<dbReference type="InterPro" id="IPR012348">
    <property type="entry name" value="RNR-like"/>
</dbReference>
<reference evidence="13 14" key="1">
    <citation type="submission" date="2016-10" db="EMBL/GenBank/DDBJ databases">
        <authorList>
            <person name="de Groot N.N."/>
        </authorList>
    </citation>
    <scope>NUCLEOTIDE SEQUENCE [LARGE SCALE GENOMIC DNA]</scope>
    <source>
        <strain evidence="13 14">CGMCC 1.7666</strain>
    </source>
</reference>
<proteinExistence type="inferred from homology"/>
<dbReference type="Pfam" id="PF00122">
    <property type="entry name" value="E1-E2_ATPase"/>
    <property type="match status" value="1"/>
</dbReference>
<dbReference type="NCBIfam" id="TIGR01494">
    <property type="entry name" value="ATPase_P-type"/>
    <property type="match status" value="1"/>
</dbReference>
<dbReference type="InterPro" id="IPR007029">
    <property type="entry name" value="YHS_dom"/>
</dbReference>
<organism evidence="13 14">
    <name type="scientific">Microvirga guangxiensis</name>
    <dbReference type="NCBI Taxonomy" id="549386"/>
    <lineage>
        <taxon>Bacteria</taxon>
        <taxon>Pseudomonadati</taxon>
        <taxon>Pseudomonadota</taxon>
        <taxon>Alphaproteobacteria</taxon>
        <taxon>Hyphomicrobiales</taxon>
        <taxon>Methylobacteriaceae</taxon>
        <taxon>Microvirga</taxon>
    </lineage>
</organism>
<dbReference type="Gene3D" id="1.10.620.20">
    <property type="entry name" value="Ribonucleotide Reductase, subunit A"/>
    <property type="match status" value="1"/>
</dbReference>
<dbReference type="GO" id="GO:0005507">
    <property type="term" value="F:copper ion binding"/>
    <property type="evidence" value="ECO:0007669"/>
    <property type="project" value="TreeGrafter"/>
</dbReference>
<feature type="transmembrane region" description="Helical" evidence="11">
    <location>
        <begin position="214"/>
        <end position="233"/>
    </location>
</feature>
<dbReference type="PANTHER" id="PTHR43520:SF8">
    <property type="entry name" value="P-TYPE CU(+) TRANSPORTER"/>
    <property type="match status" value="1"/>
</dbReference>
<keyword evidence="7" id="KW-0067">ATP-binding</keyword>
<dbReference type="STRING" id="549386.SAMN02927923_04495"/>
<evidence type="ECO:0000256" key="4">
    <source>
        <dbReference type="ARBA" id="ARBA00022692"/>
    </source>
</evidence>
<protein>
    <submittedName>
        <fullName evidence="13">ATPase, P-type (Transporting), HAD superfamily, subfamily IC</fullName>
    </submittedName>
</protein>
<dbReference type="InterPro" id="IPR059000">
    <property type="entry name" value="ATPase_P-type_domA"/>
</dbReference>
<dbReference type="Pfam" id="PF19335">
    <property type="entry name" value="HMBD"/>
    <property type="match status" value="1"/>
</dbReference>
<dbReference type="InterPro" id="IPR045800">
    <property type="entry name" value="HMBD"/>
</dbReference>
<evidence type="ECO:0000256" key="10">
    <source>
        <dbReference type="ARBA" id="ARBA00023136"/>
    </source>
</evidence>
<dbReference type="GO" id="GO:0005524">
    <property type="term" value="F:ATP binding"/>
    <property type="evidence" value="ECO:0007669"/>
    <property type="project" value="UniProtKB-KW"/>
</dbReference>
<evidence type="ECO:0000259" key="12">
    <source>
        <dbReference type="SMART" id="SM00746"/>
    </source>
</evidence>
<dbReference type="InterPro" id="IPR009078">
    <property type="entry name" value="Ferritin-like_SF"/>
</dbReference>
<feature type="transmembrane region" description="Helical" evidence="11">
    <location>
        <begin position="112"/>
        <end position="133"/>
    </location>
</feature>
<dbReference type="AlphaFoldDB" id="A0A1G5LLK9"/>
<evidence type="ECO:0000256" key="6">
    <source>
        <dbReference type="ARBA" id="ARBA00022741"/>
    </source>
</evidence>
<comment type="subcellular location">
    <subcellularLocation>
        <location evidence="1">Cell membrane</location>
        <topology evidence="1">Multi-pass membrane protein</topology>
    </subcellularLocation>
</comment>
<dbReference type="SMART" id="SM00746">
    <property type="entry name" value="TRASH"/>
    <property type="match status" value="1"/>
</dbReference>
<keyword evidence="10 11" id="KW-0472">Membrane</keyword>
<dbReference type="InterPro" id="IPR008250">
    <property type="entry name" value="ATPase_P-typ_transduc_dom_A_sf"/>
</dbReference>
<keyword evidence="14" id="KW-1185">Reference proteome</keyword>
<keyword evidence="4 11" id="KW-0812">Transmembrane</keyword>
<dbReference type="InterPro" id="IPR011017">
    <property type="entry name" value="TRASH_dom"/>
</dbReference>
<keyword evidence="8" id="KW-1278">Translocase</keyword>
<feature type="transmembrane region" description="Helical" evidence="11">
    <location>
        <begin position="145"/>
        <end position="163"/>
    </location>
</feature>
<dbReference type="GO" id="GO:0016887">
    <property type="term" value="F:ATP hydrolysis activity"/>
    <property type="evidence" value="ECO:0007669"/>
    <property type="project" value="InterPro"/>
</dbReference>
<evidence type="ECO:0000256" key="8">
    <source>
        <dbReference type="ARBA" id="ARBA00022967"/>
    </source>
</evidence>
<evidence type="ECO:0000256" key="2">
    <source>
        <dbReference type="ARBA" id="ARBA00006024"/>
    </source>
</evidence>
<dbReference type="PRINTS" id="PR00943">
    <property type="entry name" value="CUATPASE"/>
</dbReference>
<dbReference type="GO" id="GO:0005886">
    <property type="term" value="C:plasma membrane"/>
    <property type="evidence" value="ECO:0007669"/>
    <property type="project" value="UniProtKB-SubCell"/>
</dbReference>
<dbReference type="SUPFAM" id="SSF47240">
    <property type="entry name" value="Ferritin-like"/>
    <property type="match status" value="1"/>
</dbReference>
<evidence type="ECO:0000313" key="13">
    <source>
        <dbReference type="EMBL" id="SCZ13807.1"/>
    </source>
</evidence>
<comment type="similarity">
    <text evidence="2">Belongs to the cation transport ATPase (P-type) (TC 3.A.3) family. Type IB subfamily.</text>
</comment>
<evidence type="ECO:0000256" key="11">
    <source>
        <dbReference type="SAM" id="Phobius"/>
    </source>
</evidence>
<evidence type="ECO:0000256" key="1">
    <source>
        <dbReference type="ARBA" id="ARBA00004651"/>
    </source>
</evidence>
<dbReference type="FunFam" id="2.70.150.10:FF:000020">
    <property type="entry name" value="Copper-exporting P-type ATPase A"/>
    <property type="match status" value="1"/>
</dbReference>
<dbReference type="GO" id="GO:0060003">
    <property type="term" value="P:copper ion export"/>
    <property type="evidence" value="ECO:0007669"/>
    <property type="project" value="UniProtKB-ARBA"/>
</dbReference>
<evidence type="ECO:0000256" key="5">
    <source>
        <dbReference type="ARBA" id="ARBA00022723"/>
    </source>
</evidence>
<dbReference type="Pfam" id="PF04945">
    <property type="entry name" value="YHS"/>
    <property type="match status" value="1"/>
</dbReference>
<keyword evidence="6" id="KW-0547">Nucleotide-binding</keyword>
<keyword evidence="5" id="KW-0479">Metal-binding</keyword>
<dbReference type="GO" id="GO:0043682">
    <property type="term" value="F:P-type divalent copper transporter activity"/>
    <property type="evidence" value="ECO:0007669"/>
    <property type="project" value="TreeGrafter"/>
</dbReference>
<dbReference type="Gene3D" id="2.70.150.10">
    <property type="entry name" value="Calcium-transporting ATPase, cytoplasmic transduction domain A"/>
    <property type="match status" value="1"/>
</dbReference>
<dbReference type="InterPro" id="IPR001757">
    <property type="entry name" value="P_typ_ATPase"/>
</dbReference>
<feature type="transmembrane region" description="Helical" evidence="11">
    <location>
        <begin position="175"/>
        <end position="194"/>
    </location>
</feature>
<evidence type="ECO:0000313" key="14">
    <source>
        <dbReference type="Proteomes" id="UP000199569"/>
    </source>
</evidence>
<dbReference type="Proteomes" id="UP000199569">
    <property type="component" value="Unassembled WGS sequence"/>
</dbReference>
<dbReference type="GO" id="GO:0016491">
    <property type="term" value="F:oxidoreductase activity"/>
    <property type="evidence" value="ECO:0007669"/>
    <property type="project" value="InterPro"/>
</dbReference>
<evidence type="ECO:0000256" key="7">
    <source>
        <dbReference type="ARBA" id="ARBA00022840"/>
    </source>
</evidence>
<dbReference type="SUPFAM" id="SSF81653">
    <property type="entry name" value="Calcium ATPase, transduction domain A"/>
    <property type="match status" value="1"/>
</dbReference>